<dbReference type="Pfam" id="PF00805">
    <property type="entry name" value="Pentapeptide"/>
    <property type="match status" value="2"/>
</dbReference>
<keyword evidence="1" id="KW-0677">Repeat</keyword>
<evidence type="ECO:0000313" key="2">
    <source>
        <dbReference type="EMBL" id="CAF2108598.1"/>
    </source>
</evidence>
<evidence type="ECO:0000313" key="4">
    <source>
        <dbReference type="Proteomes" id="UP000663856"/>
    </source>
</evidence>
<evidence type="ECO:0008006" key="5">
    <source>
        <dbReference type="Google" id="ProtNLM"/>
    </source>
</evidence>
<dbReference type="InterPro" id="IPR001646">
    <property type="entry name" value="5peptide_repeat"/>
</dbReference>
<reference evidence="2" key="1">
    <citation type="submission" date="2021-02" db="EMBL/GenBank/DDBJ databases">
        <authorList>
            <person name="Nowell W R."/>
        </authorList>
    </citation>
    <scope>NUCLEOTIDE SEQUENCE</scope>
</reference>
<dbReference type="EMBL" id="CAJNRF010009298">
    <property type="protein sequence ID" value="CAF2108598.1"/>
    <property type="molecule type" value="Genomic_DNA"/>
</dbReference>
<gene>
    <name evidence="2" type="ORF">WKI299_LOCUS21829</name>
    <name evidence="3" type="ORF">XDN619_LOCUS33777</name>
</gene>
<dbReference type="AlphaFoldDB" id="A0A816V2C9"/>
<dbReference type="Proteomes" id="UP000663887">
    <property type="component" value="Unassembled WGS sequence"/>
</dbReference>
<protein>
    <recommendedName>
        <fullName evidence="5">Pentapeptide repeat-containing protein</fullName>
    </recommendedName>
</protein>
<dbReference type="SUPFAM" id="SSF141571">
    <property type="entry name" value="Pentapeptide repeat-like"/>
    <property type="match status" value="2"/>
</dbReference>
<dbReference type="PANTHER" id="PTHR47485">
    <property type="entry name" value="THYLAKOID LUMENAL 17.4 KDA PROTEIN, CHLOROPLASTIC"/>
    <property type="match status" value="1"/>
</dbReference>
<proteinExistence type="predicted"/>
<dbReference type="EMBL" id="CAJNRG010017248">
    <property type="protein sequence ID" value="CAF2220402.1"/>
    <property type="molecule type" value="Genomic_DNA"/>
</dbReference>
<evidence type="ECO:0000313" key="3">
    <source>
        <dbReference type="EMBL" id="CAF2220402.1"/>
    </source>
</evidence>
<sequence length="379" mass="42343">MNIDFSSDKLYNVSFIGTTFNNADFTLANIDSTNFNEAKLNDVIFSSGQLFNVQYSSAKFLNAKFLSAELHTINFAFVHIEYSNFSSTTLGSANFSFFFSYEIDFLIVPLASTDFNEAQMSGTDLRRTTCVAARFDYANLSQSNFGGANVKRTSFHKTDLTNVNFSDTNLYKSNFTETKITDSQLKSTLSIQDALLPNGTLAHDSNLIKNGQADCNISLLDSWKLQSGDVSTMTSEEDRTDCQFALQSFAAGASMSQRVTLPKKWESNSWPYSHAVLNANMGVGVTIQLRGINSSDQISAQQMFNWTQESISLYLLNDMRELEVLIEFSAIANQNNKASSWCDDIQLIIVYGTFLEFLRGTYLARHGLNTGELTYTRDT</sequence>
<organism evidence="2 4">
    <name type="scientific">Rotaria magnacalcarata</name>
    <dbReference type="NCBI Taxonomy" id="392030"/>
    <lineage>
        <taxon>Eukaryota</taxon>
        <taxon>Metazoa</taxon>
        <taxon>Spiralia</taxon>
        <taxon>Gnathifera</taxon>
        <taxon>Rotifera</taxon>
        <taxon>Eurotatoria</taxon>
        <taxon>Bdelloidea</taxon>
        <taxon>Philodinida</taxon>
        <taxon>Philodinidae</taxon>
        <taxon>Rotaria</taxon>
    </lineage>
</organism>
<dbReference type="Proteomes" id="UP000663856">
    <property type="component" value="Unassembled WGS sequence"/>
</dbReference>
<dbReference type="PANTHER" id="PTHR47485:SF1">
    <property type="entry name" value="THYLAKOID LUMENAL 17.4 KDA PROTEIN, CHLOROPLASTIC"/>
    <property type="match status" value="1"/>
</dbReference>
<evidence type="ECO:0000256" key="1">
    <source>
        <dbReference type="ARBA" id="ARBA00022737"/>
    </source>
</evidence>
<comment type="caution">
    <text evidence="2">The sequence shown here is derived from an EMBL/GenBank/DDBJ whole genome shotgun (WGS) entry which is preliminary data.</text>
</comment>
<name>A0A816V2C9_9BILA</name>
<accession>A0A816V2C9</accession>
<dbReference type="Gene3D" id="2.160.20.80">
    <property type="entry name" value="E3 ubiquitin-protein ligase SopA"/>
    <property type="match status" value="2"/>
</dbReference>